<dbReference type="OrthoDB" id="10034502at2759"/>
<accession>A0A814H787</accession>
<proteinExistence type="predicted"/>
<feature type="compositionally biased region" description="Basic and acidic residues" evidence="1">
    <location>
        <begin position="13"/>
        <end position="42"/>
    </location>
</feature>
<dbReference type="Proteomes" id="UP000663852">
    <property type="component" value="Unassembled WGS sequence"/>
</dbReference>
<feature type="region of interest" description="Disordered" evidence="1">
    <location>
        <begin position="13"/>
        <end position="60"/>
    </location>
</feature>
<name>A0A814H787_ADIRI</name>
<dbReference type="AlphaFoldDB" id="A0A814H787"/>
<gene>
    <name evidence="2" type="ORF">EDS130_LOCUS15175</name>
</gene>
<evidence type="ECO:0000256" key="1">
    <source>
        <dbReference type="SAM" id="MobiDB-lite"/>
    </source>
</evidence>
<evidence type="ECO:0000313" key="2">
    <source>
        <dbReference type="EMBL" id="CAF1006763.1"/>
    </source>
</evidence>
<sequence>MKAELTLLEEDKRKKADCKDRTSHVSDEPRLLWHDNGDGKDEYENDDDSDDSDLEDFSTSDDNLLPMLIGIYFIFNSRLFLGTLESASLTPTAAIIFINDSNGLLYPAYLTRLNECLSQWSYSLIQPLFRSHKSPYGSHTIDDDIEVHFIEKIWS</sequence>
<feature type="compositionally biased region" description="Acidic residues" evidence="1">
    <location>
        <begin position="43"/>
        <end position="59"/>
    </location>
</feature>
<comment type="caution">
    <text evidence="2">The sequence shown here is derived from an EMBL/GenBank/DDBJ whole genome shotgun (WGS) entry which is preliminary data.</text>
</comment>
<reference evidence="2" key="1">
    <citation type="submission" date="2021-02" db="EMBL/GenBank/DDBJ databases">
        <authorList>
            <person name="Nowell W R."/>
        </authorList>
    </citation>
    <scope>NUCLEOTIDE SEQUENCE</scope>
</reference>
<dbReference type="EMBL" id="CAJNOJ010000063">
    <property type="protein sequence ID" value="CAF1006763.1"/>
    <property type="molecule type" value="Genomic_DNA"/>
</dbReference>
<organism evidence="2 3">
    <name type="scientific">Adineta ricciae</name>
    <name type="common">Rotifer</name>
    <dbReference type="NCBI Taxonomy" id="249248"/>
    <lineage>
        <taxon>Eukaryota</taxon>
        <taxon>Metazoa</taxon>
        <taxon>Spiralia</taxon>
        <taxon>Gnathifera</taxon>
        <taxon>Rotifera</taxon>
        <taxon>Eurotatoria</taxon>
        <taxon>Bdelloidea</taxon>
        <taxon>Adinetida</taxon>
        <taxon>Adinetidae</taxon>
        <taxon>Adineta</taxon>
    </lineage>
</organism>
<protein>
    <submittedName>
        <fullName evidence="2">Uncharacterized protein</fullName>
    </submittedName>
</protein>
<evidence type="ECO:0000313" key="3">
    <source>
        <dbReference type="Proteomes" id="UP000663852"/>
    </source>
</evidence>